<sequence>MSKFETLSPKYSASDSADAGVALGAHAHTSGPSVLNYLYFSVRMGCSSVGVASADTTRCGACGRWGGSSHQRVSRSVACARAPLHDSGLDEHILVQNQASNIPIK</sequence>
<dbReference type="AlphaFoldDB" id="A0A194QMC0"/>
<protein>
    <submittedName>
        <fullName evidence="1">Uncharacterized protein</fullName>
    </submittedName>
</protein>
<accession>A0A194QMC0</accession>
<organism evidence="1 2">
    <name type="scientific">Papilio machaon</name>
    <name type="common">Old World swallowtail butterfly</name>
    <dbReference type="NCBI Taxonomy" id="76193"/>
    <lineage>
        <taxon>Eukaryota</taxon>
        <taxon>Metazoa</taxon>
        <taxon>Ecdysozoa</taxon>
        <taxon>Arthropoda</taxon>
        <taxon>Hexapoda</taxon>
        <taxon>Insecta</taxon>
        <taxon>Pterygota</taxon>
        <taxon>Neoptera</taxon>
        <taxon>Endopterygota</taxon>
        <taxon>Lepidoptera</taxon>
        <taxon>Glossata</taxon>
        <taxon>Ditrysia</taxon>
        <taxon>Papilionoidea</taxon>
        <taxon>Papilionidae</taxon>
        <taxon>Papilioninae</taxon>
        <taxon>Papilio</taxon>
    </lineage>
</organism>
<dbReference type="InParanoid" id="A0A194QMC0"/>
<reference evidence="1 2" key="1">
    <citation type="journal article" date="2015" name="Nat. Commun.">
        <title>Outbred genome sequencing and CRISPR/Cas9 gene editing in butterflies.</title>
        <authorList>
            <person name="Li X."/>
            <person name="Fan D."/>
            <person name="Zhang W."/>
            <person name="Liu G."/>
            <person name="Zhang L."/>
            <person name="Zhao L."/>
            <person name="Fang X."/>
            <person name="Chen L."/>
            <person name="Dong Y."/>
            <person name="Chen Y."/>
            <person name="Ding Y."/>
            <person name="Zhao R."/>
            <person name="Feng M."/>
            <person name="Zhu Y."/>
            <person name="Feng Y."/>
            <person name="Jiang X."/>
            <person name="Zhu D."/>
            <person name="Xiang H."/>
            <person name="Feng X."/>
            <person name="Li S."/>
            <person name="Wang J."/>
            <person name="Zhang G."/>
            <person name="Kronforst M.R."/>
            <person name="Wang W."/>
        </authorList>
    </citation>
    <scope>NUCLEOTIDE SEQUENCE [LARGE SCALE GENOMIC DNA]</scope>
    <source>
        <strain evidence="1">Ya'a_city_454_Pm</strain>
        <tissue evidence="1">Whole body</tissue>
    </source>
</reference>
<name>A0A194QMC0_PAPMA</name>
<proteinExistence type="predicted"/>
<evidence type="ECO:0000313" key="2">
    <source>
        <dbReference type="Proteomes" id="UP000053240"/>
    </source>
</evidence>
<evidence type="ECO:0000313" key="1">
    <source>
        <dbReference type="EMBL" id="KPJ06683.1"/>
    </source>
</evidence>
<dbReference type="EMBL" id="KQ461195">
    <property type="protein sequence ID" value="KPJ06683.1"/>
    <property type="molecule type" value="Genomic_DNA"/>
</dbReference>
<gene>
    <name evidence="1" type="ORF">RR48_11730</name>
</gene>
<keyword evidence="2" id="KW-1185">Reference proteome</keyword>
<dbReference type="Proteomes" id="UP000053240">
    <property type="component" value="Unassembled WGS sequence"/>
</dbReference>